<keyword evidence="3" id="KW-1185">Reference proteome</keyword>
<dbReference type="SUPFAM" id="SSF53335">
    <property type="entry name" value="S-adenosyl-L-methionine-dependent methyltransferases"/>
    <property type="match status" value="1"/>
</dbReference>
<sequence length="214" mass="25255">MRFEHFYDVFQKDIQYEALLKPILKYLHPNETLLDAGCGTGYILELLLKKNYQAIGLDVSPFMLSLAYDKLQPLGFTHHLFEHDLKKPIGMQFNQIICLLDVIHYFKGCKKLFLNLYRALKPNGRLIIDLYKEPFDSFESGKVSSLAYTWKVSKQPNGIIHQIDVQNDLDKYHYHLKQYVYPMDYYVGLLQEIGFSIQEFKGFDDRKKYFVCTK</sequence>
<reference evidence="3" key="1">
    <citation type="submission" date="2014-05" db="EMBL/GenBank/DDBJ databases">
        <authorList>
            <person name="Kube M."/>
        </authorList>
    </citation>
    <scope>NUCLEOTIDE SEQUENCE [LARGE SCALE GENOMIC DNA]</scope>
</reference>
<proteinExistence type="predicted"/>
<dbReference type="InterPro" id="IPR013217">
    <property type="entry name" value="Methyltransf_12"/>
</dbReference>
<dbReference type="PANTHER" id="PTHR43861">
    <property type="entry name" value="TRANS-ACONITATE 2-METHYLTRANSFERASE-RELATED"/>
    <property type="match status" value="1"/>
</dbReference>
<dbReference type="AlphaFoldDB" id="A0A061AB20"/>
<evidence type="ECO:0000313" key="3">
    <source>
        <dbReference type="Proteomes" id="UP000032434"/>
    </source>
</evidence>
<keyword evidence="2" id="KW-0489">Methyltransferase</keyword>
<dbReference type="KEGG" id="aoc:Aocu_10220"/>
<dbReference type="EMBL" id="LK028559">
    <property type="protein sequence ID" value="CDR31095.1"/>
    <property type="molecule type" value="Genomic_DNA"/>
</dbReference>
<dbReference type="Proteomes" id="UP000032434">
    <property type="component" value="Chromosome 1"/>
</dbReference>
<dbReference type="CDD" id="cd02440">
    <property type="entry name" value="AdoMet_MTases"/>
    <property type="match status" value="1"/>
</dbReference>
<feature type="domain" description="Methyltransferase type 12" evidence="1">
    <location>
        <begin position="34"/>
        <end position="126"/>
    </location>
</feature>
<dbReference type="OrthoDB" id="9811589at2"/>
<keyword evidence="2" id="KW-0808">Transferase</keyword>
<dbReference type="GO" id="GO:0008168">
    <property type="term" value="F:methyltransferase activity"/>
    <property type="evidence" value="ECO:0007669"/>
    <property type="project" value="UniProtKB-KW"/>
</dbReference>
<gene>
    <name evidence="2" type="ORF">Aocu_10220</name>
</gene>
<dbReference type="InterPro" id="IPR029063">
    <property type="entry name" value="SAM-dependent_MTases_sf"/>
</dbReference>
<accession>A0A061AB20</accession>
<dbReference type="STRING" id="35623.Aocu_10220"/>
<dbReference type="GO" id="GO:0032259">
    <property type="term" value="P:methylation"/>
    <property type="evidence" value="ECO:0007669"/>
    <property type="project" value="UniProtKB-KW"/>
</dbReference>
<evidence type="ECO:0000259" key="1">
    <source>
        <dbReference type="Pfam" id="PF08242"/>
    </source>
</evidence>
<evidence type="ECO:0000313" key="2">
    <source>
        <dbReference type="EMBL" id="CDR31095.1"/>
    </source>
</evidence>
<dbReference type="HOGENOM" id="CLU_1286429_0_0_14"/>
<dbReference type="Gene3D" id="3.40.50.150">
    <property type="entry name" value="Vaccinia Virus protein VP39"/>
    <property type="match status" value="1"/>
</dbReference>
<organism evidence="2 3">
    <name type="scientific">Acholeplasma oculi</name>
    <dbReference type="NCBI Taxonomy" id="35623"/>
    <lineage>
        <taxon>Bacteria</taxon>
        <taxon>Bacillati</taxon>
        <taxon>Mycoplasmatota</taxon>
        <taxon>Mollicutes</taxon>
        <taxon>Acholeplasmatales</taxon>
        <taxon>Acholeplasmataceae</taxon>
        <taxon>Acholeplasma</taxon>
    </lineage>
</organism>
<dbReference type="FunCoup" id="A0A061AB20">
    <property type="interactions" value="96"/>
</dbReference>
<dbReference type="InParanoid" id="A0A061AB20"/>
<dbReference type="Pfam" id="PF08242">
    <property type="entry name" value="Methyltransf_12"/>
    <property type="match status" value="1"/>
</dbReference>
<protein>
    <submittedName>
        <fullName evidence="2">Methyltransferase</fullName>
    </submittedName>
</protein>
<dbReference type="PATRIC" id="fig|35623.3.peg.1022"/>
<dbReference type="RefSeq" id="WP_045749550.1">
    <property type="nucleotide sequence ID" value="NZ_FUZK01000001.1"/>
</dbReference>
<name>A0A061AB20_9MOLU</name>